<comment type="caution">
    <text evidence="2">The sequence shown here is derived from an EMBL/GenBank/DDBJ whole genome shotgun (WGS) entry which is preliminary data.</text>
</comment>
<evidence type="ECO:0000313" key="3">
    <source>
        <dbReference type="Proteomes" id="UP001303160"/>
    </source>
</evidence>
<feature type="region of interest" description="Disordered" evidence="1">
    <location>
        <begin position="373"/>
        <end position="402"/>
    </location>
</feature>
<evidence type="ECO:0000256" key="1">
    <source>
        <dbReference type="SAM" id="MobiDB-lite"/>
    </source>
</evidence>
<feature type="region of interest" description="Disordered" evidence="1">
    <location>
        <begin position="81"/>
        <end position="100"/>
    </location>
</feature>
<accession>A0AAN6X9B1</accession>
<dbReference type="Proteomes" id="UP001303160">
    <property type="component" value="Unassembled WGS sequence"/>
</dbReference>
<proteinExistence type="predicted"/>
<name>A0AAN6X9B1_9PEZI</name>
<dbReference type="AlphaFoldDB" id="A0AAN6X9B1"/>
<organism evidence="2 3">
    <name type="scientific">Triangularia verruculosa</name>
    <dbReference type="NCBI Taxonomy" id="2587418"/>
    <lineage>
        <taxon>Eukaryota</taxon>
        <taxon>Fungi</taxon>
        <taxon>Dikarya</taxon>
        <taxon>Ascomycota</taxon>
        <taxon>Pezizomycotina</taxon>
        <taxon>Sordariomycetes</taxon>
        <taxon>Sordariomycetidae</taxon>
        <taxon>Sordariales</taxon>
        <taxon>Podosporaceae</taxon>
        <taxon>Triangularia</taxon>
    </lineage>
</organism>
<keyword evidence="3" id="KW-1185">Reference proteome</keyword>
<evidence type="ECO:0000313" key="2">
    <source>
        <dbReference type="EMBL" id="KAK4195185.1"/>
    </source>
</evidence>
<reference evidence="2" key="1">
    <citation type="journal article" date="2023" name="Mol. Phylogenet. Evol.">
        <title>Genome-scale phylogeny and comparative genomics of the fungal order Sordariales.</title>
        <authorList>
            <person name="Hensen N."/>
            <person name="Bonometti L."/>
            <person name="Westerberg I."/>
            <person name="Brannstrom I.O."/>
            <person name="Guillou S."/>
            <person name="Cros-Aarteil S."/>
            <person name="Calhoun S."/>
            <person name="Haridas S."/>
            <person name="Kuo A."/>
            <person name="Mondo S."/>
            <person name="Pangilinan J."/>
            <person name="Riley R."/>
            <person name="LaButti K."/>
            <person name="Andreopoulos B."/>
            <person name="Lipzen A."/>
            <person name="Chen C."/>
            <person name="Yan M."/>
            <person name="Daum C."/>
            <person name="Ng V."/>
            <person name="Clum A."/>
            <person name="Steindorff A."/>
            <person name="Ohm R.A."/>
            <person name="Martin F."/>
            <person name="Silar P."/>
            <person name="Natvig D.O."/>
            <person name="Lalanne C."/>
            <person name="Gautier V."/>
            <person name="Ament-Velasquez S.L."/>
            <person name="Kruys A."/>
            <person name="Hutchinson M.I."/>
            <person name="Powell A.J."/>
            <person name="Barry K."/>
            <person name="Miller A.N."/>
            <person name="Grigoriev I.V."/>
            <person name="Debuchy R."/>
            <person name="Gladieux P."/>
            <person name="Hiltunen Thoren M."/>
            <person name="Johannesson H."/>
        </authorList>
    </citation>
    <scope>NUCLEOTIDE SEQUENCE</scope>
    <source>
        <strain evidence="2">CBS 315.58</strain>
    </source>
</reference>
<protein>
    <submittedName>
        <fullName evidence="2">Uncharacterized protein</fullName>
    </submittedName>
</protein>
<gene>
    <name evidence="2" type="ORF">QBC40DRAFT_352728</name>
</gene>
<reference evidence="2" key="2">
    <citation type="submission" date="2023-05" db="EMBL/GenBank/DDBJ databases">
        <authorList>
            <consortium name="Lawrence Berkeley National Laboratory"/>
            <person name="Steindorff A."/>
            <person name="Hensen N."/>
            <person name="Bonometti L."/>
            <person name="Westerberg I."/>
            <person name="Brannstrom I.O."/>
            <person name="Guillou S."/>
            <person name="Cros-Aarteil S."/>
            <person name="Calhoun S."/>
            <person name="Haridas S."/>
            <person name="Kuo A."/>
            <person name="Mondo S."/>
            <person name="Pangilinan J."/>
            <person name="Riley R."/>
            <person name="Labutti K."/>
            <person name="Andreopoulos B."/>
            <person name="Lipzen A."/>
            <person name="Chen C."/>
            <person name="Yanf M."/>
            <person name="Daum C."/>
            <person name="Ng V."/>
            <person name="Clum A."/>
            <person name="Ohm R."/>
            <person name="Martin F."/>
            <person name="Silar P."/>
            <person name="Natvig D."/>
            <person name="Lalanne C."/>
            <person name="Gautier V."/>
            <person name="Ament-Velasquez S.L."/>
            <person name="Kruys A."/>
            <person name="Hutchinson M.I."/>
            <person name="Powell A.J."/>
            <person name="Barry K."/>
            <person name="Miller A.N."/>
            <person name="Grigoriev I.V."/>
            <person name="Debuchy R."/>
            <person name="Gladieux P."/>
            <person name="Thoren M.H."/>
            <person name="Johannesson H."/>
        </authorList>
    </citation>
    <scope>NUCLEOTIDE SEQUENCE</scope>
    <source>
        <strain evidence="2">CBS 315.58</strain>
    </source>
</reference>
<dbReference type="EMBL" id="MU864022">
    <property type="protein sequence ID" value="KAK4195185.1"/>
    <property type="molecule type" value="Genomic_DNA"/>
</dbReference>
<feature type="compositionally biased region" description="Polar residues" evidence="1">
    <location>
        <begin position="391"/>
        <end position="402"/>
    </location>
</feature>
<sequence length="402" mass="44319">MCPPSCSMGCRRTGNQQCPHSSQLLVRDGSGRAPRLPANSLFKSCKRTVDTPQAELNTGKWREWPMDRPESLIQVPLLQAAPQESGSDERDRKAPSFCAPPRPSPLTRGRFWAFSPFQFSADRAGAFDLQELFPVAVFDQLNWLNQCPPAPGHHPAAPPAFPVLLQMTFQRQSQVPPWVGPGSSSIVSSSTFQTLNRLSPVVRQRSGAYWTSIEEYAHRESAACNPPIRNHLPGTFRTKSSSSNVTCGLPFDSYCWLPTLQLSFHDPKLDLFEDISALEVGSGSNRVWFSHLPYRKELHTGHVQSPTSSTTNISLGPVKSVAFCRVPVSTPSLADVSHRCCMQRTRHGRSSCAVATSYDSLVLLSLPDPPAPRTFGKLSDKTNKPPYVTKAPTSLLQNPSNR</sequence>